<dbReference type="InterPro" id="IPR000305">
    <property type="entry name" value="GIY-YIG_endonuc"/>
</dbReference>
<dbReference type="AlphaFoldDB" id="A0A4R1KM05"/>
<dbReference type="RefSeq" id="WP_132705879.1">
    <property type="nucleotide sequence ID" value="NZ_SMGI01000005.1"/>
</dbReference>
<dbReference type="EMBL" id="SMGI01000005">
    <property type="protein sequence ID" value="TCK64839.1"/>
    <property type="molecule type" value="Genomic_DNA"/>
</dbReference>
<dbReference type="Pfam" id="PF01541">
    <property type="entry name" value="GIY-YIG"/>
    <property type="match status" value="1"/>
</dbReference>
<reference evidence="3 4" key="1">
    <citation type="journal article" date="2015" name="Stand. Genomic Sci.">
        <title>Genomic Encyclopedia of Bacterial and Archaeal Type Strains, Phase III: the genomes of soil and plant-associated and newly described type strains.</title>
        <authorList>
            <person name="Whitman W.B."/>
            <person name="Woyke T."/>
            <person name="Klenk H.P."/>
            <person name="Zhou Y."/>
            <person name="Lilburn T.G."/>
            <person name="Beck B.J."/>
            <person name="De Vos P."/>
            <person name="Vandamme P."/>
            <person name="Eisen J.A."/>
            <person name="Garrity G."/>
            <person name="Hugenholtz P."/>
            <person name="Kyrpides N.C."/>
        </authorList>
    </citation>
    <scope>NUCLEOTIDE SEQUENCE [LARGE SCALE GENOMIC DNA]</scope>
    <source>
        <strain evidence="3 4">CECT 8445</strain>
    </source>
</reference>
<keyword evidence="4" id="KW-1185">Reference proteome</keyword>
<dbReference type="PANTHER" id="PTHR34477:SF1">
    <property type="entry name" value="UPF0213 PROTEIN YHBQ"/>
    <property type="match status" value="1"/>
</dbReference>
<keyword evidence="3" id="KW-0378">Hydrolase</keyword>
<evidence type="ECO:0000259" key="2">
    <source>
        <dbReference type="PROSITE" id="PS50164"/>
    </source>
</evidence>
<dbReference type="InterPro" id="IPR050190">
    <property type="entry name" value="UPF0213_domain"/>
</dbReference>
<comment type="similarity">
    <text evidence="1">Belongs to the UPF0213 family.</text>
</comment>
<sequence length="81" mass="9775">MDYYVYIIYSESKDTYYKGITNNSKRRLYEHNSKSNSGYTKSGKPWVETLVIKKPNKDKAYLLEKKLKNLNRKRLEDFIEK</sequence>
<evidence type="ECO:0000313" key="4">
    <source>
        <dbReference type="Proteomes" id="UP000295714"/>
    </source>
</evidence>
<evidence type="ECO:0000256" key="1">
    <source>
        <dbReference type="ARBA" id="ARBA00007435"/>
    </source>
</evidence>
<proteinExistence type="inferred from homology"/>
<dbReference type="OrthoDB" id="1203060at2"/>
<feature type="domain" description="GIY-YIG" evidence="2">
    <location>
        <begin position="1"/>
        <end position="77"/>
    </location>
</feature>
<organism evidence="3 4">
    <name type="scientific">Winogradskyella wandonensis</name>
    <dbReference type="NCBI Taxonomy" id="1442586"/>
    <lineage>
        <taxon>Bacteria</taxon>
        <taxon>Pseudomonadati</taxon>
        <taxon>Bacteroidota</taxon>
        <taxon>Flavobacteriia</taxon>
        <taxon>Flavobacteriales</taxon>
        <taxon>Flavobacteriaceae</taxon>
        <taxon>Winogradskyella</taxon>
    </lineage>
</organism>
<name>A0A4R1KM05_9FLAO</name>
<dbReference type="PROSITE" id="PS50164">
    <property type="entry name" value="GIY_YIG"/>
    <property type="match status" value="1"/>
</dbReference>
<protein>
    <submittedName>
        <fullName evidence="3">Putative GIY-YIG superfamily endonuclease</fullName>
    </submittedName>
</protein>
<dbReference type="SUPFAM" id="SSF82771">
    <property type="entry name" value="GIY-YIG endonuclease"/>
    <property type="match status" value="1"/>
</dbReference>
<dbReference type="InterPro" id="IPR035901">
    <property type="entry name" value="GIY-YIG_endonuc_sf"/>
</dbReference>
<gene>
    <name evidence="3" type="ORF">DFQ05_2578</name>
</gene>
<evidence type="ECO:0000313" key="3">
    <source>
        <dbReference type="EMBL" id="TCK64839.1"/>
    </source>
</evidence>
<keyword evidence="3" id="KW-0255">Endonuclease</keyword>
<dbReference type="PANTHER" id="PTHR34477">
    <property type="entry name" value="UPF0213 PROTEIN YHBQ"/>
    <property type="match status" value="1"/>
</dbReference>
<comment type="caution">
    <text evidence="3">The sequence shown here is derived from an EMBL/GenBank/DDBJ whole genome shotgun (WGS) entry which is preliminary data.</text>
</comment>
<dbReference type="GO" id="GO:0004519">
    <property type="term" value="F:endonuclease activity"/>
    <property type="evidence" value="ECO:0007669"/>
    <property type="project" value="UniProtKB-KW"/>
</dbReference>
<dbReference type="Gene3D" id="3.40.1440.10">
    <property type="entry name" value="GIY-YIG endonuclease"/>
    <property type="match status" value="1"/>
</dbReference>
<dbReference type="Proteomes" id="UP000295714">
    <property type="component" value="Unassembled WGS sequence"/>
</dbReference>
<keyword evidence="3" id="KW-0540">Nuclease</keyword>
<accession>A0A4R1KM05</accession>